<name>A0A7K0DKU0_9NOCA</name>
<feature type="domain" description="DUF58" evidence="3">
    <location>
        <begin position="194"/>
        <end position="304"/>
    </location>
</feature>
<comment type="caution">
    <text evidence="4">The sequence shown here is derived from an EMBL/GenBank/DDBJ whole genome shotgun (WGS) entry which is preliminary data.</text>
</comment>
<organism evidence="4 5">
    <name type="scientific">Nocardia aurantia</name>
    <dbReference type="NCBI Taxonomy" id="2585199"/>
    <lineage>
        <taxon>Bacteria</taxon>
        <taxon>Bacillati</taxon>
        <taxon>Actinomycetota</taxon>
        <taxon>Actinomycetes</taxon>
        <taxon>Mycobacteriales</taxon>
        <taxon>Nocardiaceae</taxon>
        <taxon>Nocardia</taxon>
    </lineage>
</organism>
<gene>
    <name evidence="4" type="ORF">NRB56_19620</name>
</gene>
<keyword evidence="2" id="KW-0812">Transmembrane</keyword>
<keyword evidence="2" id="KW-0472">Membrane</keyword>
<evidence type="ECO:0000259" key="3">
    <source>
        <dbReference type="Pfam" id="PF01882"/>
    </source>
</evidence>
<reference evidence="4 5" key="1">
    <citation type="submission" date="2019-10" db="EMBL/GenBank/DDBJ databases">
        <title>Nocardia macrotermitis sp. nov. and Nocardia aurantia sp. nov., isolated from the gut of fungus growing-termite Macrotermes natalensis.</title>
        <authorList>
            <person name="Benndorf R."/>
            <person name="Schwitalla J."/>
            <person name="Martin K."/>
            <person name="De Beer W."/>
            <person name="Kaster A.-K."/>
            <person name="Vollmers J."/>
            <person name="Poulsen M."/>
            <person name="Beemelmanns C."/>
        </authorList>
    </citation>
    <scope>NUCLEOTIDE SEQUENCE [LARGE SCALE GENOMIC DNA]</scope>
    <source>
        <strain evidence="4 5">RB56</strain>
    </source>
</reference>
<evidence type="ECO:0000256" key="1">
    <source>
        <dbReference type="SAM" id="MobiDB-lite"/>
    </source>
</evidence>
<dbReference type="OrthoDB" id="9776116at2"/>
<dbReference type="Pfam" id="PF01882">
    <property type="entry name" value="DUF58"/>
    <property type="match status" value="1"/>
</dbReference>
<proteinExistence type="predicted"/>
<dbReference type="Proteomes" id="UP000431401">
    <property type="component" value="Unassembled WGS sequence"/>
</dbReference>
<sequence>MTETAEPHRIRRPSPLAVALVTAAGLVLAVAVALRQPQVAVFAAPMVGVLVAGLWRPPRGSVRVTASEPGIVRCFETEELEVTLTAEVSGGEAEMRLAVPPVDGLSLDTATGPDRAVLTLRITTGRWGDYAPPVLVTAVDPLGLVLATTIHRPLRLHVYPRADPQRIDLDPPVLPDRAGTHRTRRRGSGTEYADTRMYVPGDSVRSIDWRTTARRGALHVAERYREHAADLVLLLDTAPQAGGPATRSLDRAVRGAAQLARSALASGDRVGIALLGGDTRWLDVRDGRHQLYRIVAAVLDANEAGMSAVPGTLLPRQALPPHTSIVAFSTLLDASFGLSLIELHRRRHPVRVVDTLSGTPFEEPEDPMLSRWWSLERAAMYRDLATVGVEVLAWDDDRTLAEVLWTGRSRRDAGHIGVAR</sequence>
<feature type="transmembrane region" description="Helical" evidence="2">
    <location>
        <begin position="39"/>
        <end position="55"/>
    </location>
</feature>
<dbReference type="PANTHER" id="PTHR33608:SF14">
    <property type="entry name" value="POSSIBLE CONSERVED SECRETED PROTEIN"/>
    <property type="match status" value="1"/>
</dbReference>
<feature type="transmembrane region" description="Helical" evidence="2">
    <location>
        <begin position="16"/>
        <end position="33"/>
    </location>
</feature>
<accession>A0A7K0DKU0</accession>
<evidence type="ECO:0000313" key="4">
    <source>
        <dbReference type="EMBL" id="MQY26395.1"/>
    </source>
</evidence>
<keyword evidence="5" id="KW-1185">Reference proteome</keyword>
<keyword evidence="2" id="KW-1133">Transmembrane helix</keyword>
<protein>
    <recommendedName>
        <fullName evidence="3">DUF58 domain-containing protein</fullName>
    </recommendedName>
</protein>
<feature type="region of interest" description="Disordered" evidence="1">
    <location>
        <begin position="167"/>
        <end position="190"/>
    </location>
</feature>
<evidence type="ECO:0000256" key="2">
    <source>
        <dbReference type="SAM" id="Phobius"/>
    </source>
</evidence>
<dbReference type="AlphaFoldDB" id="A0A7K0DKU0"/>
<dbReference type="RefSeq" id="WP_153340655.1">
    <property type="nucleotide sequence ID" value="NZ_WEGI01000004.1"/>
</dbReference>
<dbReference type="InterPro" id="IPR002881">
    <property type="entry name" value="DUF58"/>
</dbReference>
<evidence type="ECO:0000313" key="5">
    <source>
        <dbReference type="Proteomes" id="UP000431401"/>
    </source>
</evidence>
<dbReference type="EMBL" id="WEGI01000004">
    <property type="protein sequence ID" value="MQY26395.1"/>
    <property type="molecule type" value="Genomic_DNA"/>
</dbReference>
<dbReference type="PANTHER" id="PTHR33608">
    <property type="entry name" value="BLL2464 PROTEIN"/>
    <property type="match status" value="1"/>
</dbReference>